<dbReference type="PANTHER" id="PTHR28629:SF4">
    <property type="entry name" value="TRIOKINASE_FMN CYCLASE"/>
    <property type="match status" value="1"/>
</dbReference>
<dbReference type="Pfam" id="PF02733">
    <property type="entry name" value="Dak1"/>
    <property type="match status" value="1"/>
</dbReference>
<dbReference type="GO" id="GO:0004371">
    <property type="term" value="F:glycerone kinase activity"/>
    <property type="evidence" value="ECO:0007669"/>
    <property type="project" value="InterPro"/>
</dbReference>
<keyword evidence="1" id="KW-0808">Transferase</keyword>
<dbReference type="Gene3D" id="3.30.1180.20">
    <property type="entry name" value="Dihydroxyacetone kinase, domain 2"/>
    <property type="match status" value="1"/>
</dbReference>
<evidence type="ECO:0000256" key="2">
    <source>
        <dbReference type="ARBA" id="ARBA00022741"/>
    </source>
</evidence>
<dbReference type="FunFam" id="3.30.1180.20:FF:000001">
    <property type="entry name" value="Dihydroxyacetone kinase 1"/>
    <property type="match status" value="1"/>
</dbReference>
<evidence type="ECO:0000259" key="5">
    <source>
        <dbReference type="PROSITE" id="PS51481"/>
    </source>
</evidence>
<sequence>MKKIINGSDKVVEEMLQGMVKAHPEFIKRVENSNVLIRKDSPVKGKVALISGGGSGHEPSHGGFVGLGMLDGAVAGEVFTSPTPEEVYKGIKAVNGGKGVLLIIKNYTGDVMNFEMAAEMAEMEGIKVEKVVVNDDVAMEDSTYTVGRRGIAGTVLVHKITGAAAERGLDLLEVKRVAEKAIENTRSMGMSLTPCVVPAAGKPSFEIGEDEMEIGLGIHGEPGTHKEKIKTANKITTILLDKIIKDMKLKNKEVAVLVNGLGGTPLMELYIVNREVHRILEDQGIKVYKTIVGNYMTSLEMAGISISLLELDEELKGFLDDRAYTPAFRQI</sequence>
<dbReference type="RefSeq" id="WP_093753678.1">
    <property type="nucleotide sequence ID" value="NZ_FNNG01000010.1"/>
</dbReference>
<keyword evidence="2" id="KW-0547">Nucleotide-binding</keyword>
<dbReference type="GO" id="GO:0019563">
    <property type="term" value="P:glycerol catabolic process"/>
    <property type="evidence" value="ECO:0007669"/>
    <property type="project" value="TreeGrafter"/>
</dbReference>
<keyword evidence="4" id="KW-0067">ATP-binding</keyword>
<protein>
    <submittedName>
        <fullName evidence="6">Dihydroxyacetone kinase DhaK subunit</fullName>
    </submittedName>
</protein>
<organism evidence="6 7">
    <name type="scientific">Tepidimicrobium xylanilyticum</name>
    <dbReference type="NCBI Taxonomy" id="1123352"/>
    <lineage>
        <taxon>Bacteria</taxon>
        <taxon>Bacillati</taxon>
        <taxon>Bacillota</taxon>
        <taxon>Tissierellia</taxon>
        <taxon>Tissierellales</taxon>
        <taxon>Tepidimicrobiaceae</taxon>
        <taxon>Tepidimicrobium</taxon>
    </lineage>
</organism>
<evidence type="ECO:0000313" key="6">
    <source>
        <dbReference type="EMBL" id="SDX38943.1"/>
    </source>
</evidence>
<dbReference type="InterPro" id="IPR012736">
    <property type="entry name" value="DhaK_1"/>
</dbReference>
<evidence type="ECO:0000313" key="7">
    <source>
        <dbReference type="Proteomes" id="UP000198828"/>
    </source>
</evidence>
<dbReference type="AlphaFoldDB" id="A0A1H3BAJ0"/>
<dbReference type="NCBIfam" id="TIGR02363">
    <property type="entry name" value="dhaK1"/>
    <property type="match status" value="1"/>
</dbReference>
<proteinExistence type="predicted"/>
<keyword evidence="7" id="KW-1185">Reference proteome</keyword>
<accession>A0A1H3BAJ0</accession>
<reference evidence="6 7" key="1">
    <citation type="submission" date="2016-10" db="EMBL/GenBank/DDBJ databases">
        <authorList>
            <person name="de Groot N.N."/>
        </authorList>
    </citation>
    <scope>NUCLEOTIDE SEQUENCE [LARGE SCALE GENOMIC DNA]</scope>
    <source>
        <strain evidence="6 7">DSM 23310</strain>
    </source>
</reference>
<dbReference type="GO" id="GO:0005829">
    <property type="term" value="C:cytosol"/>
    <property type="evidence" value="ECO:0007669"/>
    <property type="project" value="TreeGrafter"/>
</dbReference>
<evidence type="ECO:0000256" key="4">
    <source>
        <dbReference type="ARBA" id="ARBA00022840"/>
    </source>
</evidence>
<dbReference type="Proteomes" id="UP000198828">
    <property type="component" value="Unassembled WGS sequence"/>
</dbReference>
<evidence type="ECO:0000256" key="3">
    <source>
        <dbReference type="ARBA" id="ARBA00022777"/>
    </source>
</evidence>
<feature type="domain" description="DhaK" evidence="5">
    <location>
        <begin position="7"/>
        <end position="328"/>
    </location>
</feature>
<dbReference type="PROSITE" id="PS51481">
    <property type="entry name" value="DHAK"/>
    <property type="match status" value="1"/>
</dbReference>
<dbReference type="OrthoDB" id="9806345at2"/>
<keyword evidence="3 6" id="KW-0418">Kinase</keyword>
<dbReference type="PANTHER" id="PTHR28629">
    <property type="entry name" value="TRIOKINASE/FMN CYCLASE"/>
    <property type="match status" value="1"/>
</dbReference>
<dbReference type="GO" id="GO:0005524">
    <property type="term" value="F:ATP binding"/>
    <property type="evidence" value="ECO:0007669"/>
    <property type="project" value="UniProtKB-KW"/>
</dbReference>
<dbReference type="InterPro" id="IPR050861">
    <property type="entry name" value="Dihydroxyacetone_Kinase"/>
</dbReference>
<dbReference type="InterPro" id="IPR004006">
    <property type="entry name" value="DhaK_dom"/>
</dbReference>
<dbReference type="SUPFAM" id="SSF82549">
    <property type="entry name" value="DAK1/DegV-like"/>
    <property type="match status" value="1"/>
</dbReference>
<dbReference type="Gene3D" id="3.40.50.10440">
    <property type="entry name" value="Dihydroxyacetone kinase, domain 1"/>
    <property type="match status" value="1"/>
</dbReference>
<evidence type="ECO:0000256" key="1">
    <source>
        <dbReference type="ARBA" id="ARBA00022679"/>
    </source>
</evidence>
<gene>
    <name evidence="6" type="ORF">SAMN05660923_02220</name>
</gene>
<name>A0A1H3BAJ0_9FIRM</name>
<dbReference type="EMBL" id="FNNG01000010">
    <property type="protein sequence ID" value="SDX38943.1"/>
    <property type="molecule type" value="Genomic_DNA"/>
</dbReference>
<dbReference type="FunFam" id="3.40.50.10440:FF:000001">
    <property type="entry name" value="Dihydroxyacetone kinase, DhaK subunit"/>
    <property type="match status" value="1"/>
</dbReference>